<dbReference type="RefSeq" id="WP_116883727.1">
    <property type="nucleotide sequence ID" value="NZ_CALXNT010000044.1"/>
</dbReference>
<evidence type="ECO:0000313" key="2">
    <source>
        <dbReference type="EMBL" id="PVY42817.1"/>
    </source>
</evidence>
<organism evidence="2 3">
    <name type="scientific">Victivallis vadensis</name>
    <dbReference type="NCBI Taxonomy" id="172901"/>
    <lineage>
        <taxon>Bacteria</taxon>
        <taxon>Pseudomonadati</taxon>
        <taxon>Lentisphaerota</taxon>
        <taxon>Lentisphaeria</taxon>
        <taxon>Victivallales</taxon>
        <taxon>Victivallaceae</taxon>
        <taxon>Victivallis</taxon>
    </lineage>
</organism>
<protein>
    <recommendedName>
        <fullName evidence="5">SPP1 Gp6-like portal protein</fullName>
    </recommendedName>
</protein>
<evidence type="ECO:0008006" key="5">
    <source>
        <dbReference type="Google" id="ProtNLM"/>
    </source>
</evidence>
<sequence>MDENFEHLFHRRHRLHQANREVWERSRAAYSGGSDYIRTALIRHVSEIELEFAERLHRAYYFNYPRKLARLITQFVLSVEPQRDGAEPELVEDFSRSGLRANEVMRQFSTLLNVYGGAALTVEMPFFEGEVDCERRRRERIRPAVKAYSPLEIPDWSFGTDGELDWILFEEPDIVDHGPFAPSTTVLRRRLLTRTESMVFEREQGTGVIRLVGRSAHNLGTVPAVYLVEPDGFGLKSRHYFEDVVRISDAILNNESEAQMNVVKQMFGLLVISDSFARGARTSTAAPGGEPEKFSHVLARSAALWESPEERGISRYISPSGADTASIRAENDALKRELFDVVGMALVTPSRDAQTAESKAWDYHQVKQFLSCRADMLEQAELKCWQLMARYDAAIPVPEIAYNREFAVADLKSSIESLVELKRFSGGAAYRREVARTALFLLEKVRKIDPVRRKAVLKEIESWQLRNSEEER</sequence>
<dbReference type="GeneID" id="78295040"/>
<name>A0A2U1B2R1_9BACT</name>
<dbReference type="Proteomes" id="UP000576225">
    <property type="component" value="Unassembled WGS sequence"/>
</dbReference>
<accession>A0A2U1B2R1</accession>
<evidence type="ECO:0000313" key="4">
    <source>
        <dbReference type="Proteomes" id="UP000576225"/>
    </source>
</evidence>
<keyword evidence="3" id="KW-1185">Reference proteome</keyword>
<gene>
    <name evidence="2" type="ORF">C8D82_110127</name>
    <name evidence="1" type="ORF">HF882_06550</name>
</gene>
<dbReference type="EMBL" id="QEKH01000010">
    <property type="protein sequence ID" value="PVY42817.1"/>
    <property type="molecule type" value="Genomic_DNA"/>
</dbReference>
<dbReference type="Proteomes" id="UP000245959">
    <property type="component" value="Unassembled WGS sequence"/>
</dbReference>
<dbReference type="AlphaFoldDB" id="A0A2U1B2R1"/>
<reference evidence="2 3" key="1">
    <citation type="submission" date="2018-04" db="EMBL/GenBank/DDBJ databases">
        <title>Genomic Encyclopedia of Type Strains, Phase IV (KMG-IV): sequencing the most valuable type-strain genomes for metagenomic binning, comparative biology and taxonomic classification.</title>
        <authorList>
            <person name="Goeker M."/>
        </authorList>
    </citation>
    <scope>NUCLEOTIDE SEQUENCE [LARGE SCALE GENOMIC DNA]</scope>
    <source>
        <strain evidence="2 3">DSM 14823</strain>
    </source>
</reference>
<dbReference type="EMBL" id="JABAEW010000009">
    <property type="protein sequence ID" value="NMD86242.1"/>
    <property type="molecule type" value="Genomic_DNA"/>
</dbReference>
<evidence type="ECO:0000313" key="1">
    <source>
        <dbReference type="EMBL" id="NMD86242.1"/>
    </source>
</evidence>
<reference evidence="1 4" key="2">
    <citation type="submission" date="2020-04" db="EMBL/GenBank/DDBJ databases">
        <authorList>
            <person name="Hitch T.C.A."/>
            <person name="Wylensek D."/>
            <person name="Clavel T."/>
        </authorList>
    </citation>
    <scope>NUCLEOTIDE SEQUENCE [LARGE SCALE GENOMIC DNA]</scope>
    <source>
        <strain evidence="1 4">COR2-253-APC-1A</strain>
    </source>
</reference>
<proteinExistence type="predicted"/>
<comment type="caution">
    <text evidence="2">The sequence shown here is derived from an EMBL/GenBank/DDBJ whole genome shotgun (WGS) entry which is preliminary data.</text>
</comment>
<evidence type="ECO:0000313" key="3">
    <source>
        <dbReference type="Proteomes" id="UP000245959"/>
    </source>
</evidence>